<feature type="domain" description="ZZ-type" evidence="7">
    <location>
        <begin position="328"/>
        <end position="392"/>
    </location>
</feature>
<dbReference type="GO" id="GO:0008270">
    <property type="term" value="F:zinc ion binding"/>
    <property type="evidence" value="ECO:0007669"/>
    <property type="project" value="UniProtKB-KW"/>
</dbReference>
<dbReference type="FunFam" id="3.30.40.10:FF:000489">
    <property type="entry name" value="E3 ubiquitin-protein ligase PRT1"/>
    <property type="match status" value="1"/>
</dbReference>
<evidence type="ECO:0000313" key="8">
    <source>
        <dbReference type="EMBL" id="KAA8548427.1"/>
    </source>
</evidence>
<dbReference type="InterPro" id="IPR001841">
    <property type="entry name" value="Znf_RING"/>
</dbReference>
<evidence type="ECO:0000256" key="5">
    <source>
        <dbReference type="SAM" id="MobiDB-lite"/>
    </source>
</evidence>
<evidence type="ECO:0000259" key="7">
    <source>
        <dbReference type="PROSITE" id="PS50135"/>
    </source>
</evidence>
<dbReference type="InterPro" id="IPR043145">
    <property type="entry name" value="Znf_ZZ_sf"/>
</dbReference>
<keyword evidence="3" id="KW-0862">Zinc</keyword>
<feature type="compositionally biased region" description="Polar residues" evidence="5">
    <location>
        <begin position="149"/>
        <end position="158"/>
    </location>
</feature>
<evidence type="ECO:0000256" key="2">
    <source>
        <dbReference type="ARBA" id="ARBA00022771"/>
    </source>
</evidence>
<dbReference type="PANTHER" id="PTHR15898:SF13">
    <property type="entry name" value="BIFUNCTIONAL APOPTOSIS REGULATOR"/>
    <property type="match status" value="1"/>
</dbReference>
<dbReference type="EMBL" id="CM018031">
    <property type="protein sequence ID" value="KAA8548427.1"/>
    <property type="molecule type" value="Genomic_DNA"/>
</dbReference>
<evidence type="ECO:0000313" key="9">
    <source>
        <dbReference type="Proteomes" id="UP000325577"/>
    </source>
</evidence>
<dbReference type="Pfam" id="PF13445">
    <property type="entry name" value="zf-RING_UBOX"/>
    <property type="match status" value="1"/>
</dbReference>
<feature type="region of interest" description="Disordered" evidence="5">
    <location>
        <begin position="137"/>
        <end position="187"/>
    </location>
</feature>
<name>A0A5J5C3B9_9ASTE</name>
<evidence type="ECO:0008006" key="10">
    <source>
        <dbReference type="Google" id="ProtNLM"/>
    </source>
</evidence>
<reference evidence="8 9" key="1">
    <citation type="submission" date="2019-09" db="EMBL/GenBank/DDBJ databases">
        <title>A chromosome-level genome assembly of the Chinese tupelo Nyssa sinensis.</title>
        <authorList>
            <person name="Yang X."/>
            <person name="Kang M."/>
            <person name="Yang Y."/>
            <person name="Xiong H."/>
            <person name="Wang M."/>
            <person name="Zhang Z."/>
            <person name="Wang Z."/>
            <person name="Wu H."/>
            <person name="Ma T."/>
            <person name="Liu J."/>
            <person name="Xi Z."/>
        </authorList>
    </citation>
    <scope>NUCLEOTIDE SEQUENCE [LARGE SCALE GENOMIC DNA]</scope>
    <source>
        <strain evidence="8">J267</strain>
        <tissue evidence="8">Leaf</tissue>
    </source>
</reference>
<dbReference type="OrthoDB" id="6270329at2759"/>
<dbReference type="PROSITE" id="PS00518">
    <property type="entry name" value="ZF_RING_1"/>
    <property type="match status" value="1"/>
</dbReference>
<dbReference type="GO" id="GO:0043161">
    <property type="term" value="P:proteasome-mediated ubiquitin-dependent protein catabolic process"/>
    <property type="evidence" value="ECO:0007669"/>
    <property type="project" value="TreeGrafter"/>
</dbReference>
<dbReference type="InterPro" id="IPR000433">
    <property type="entry name" value="Znf_ZZ"/>
</dbReference>
<keyword evidence="9" id="KW-1185">Reference proteome</keyword>
<dbReference type="SUPFAM" id="SSF57850">
    <property type="entry name" value="RING/U-box"/>
    <property type="match status" value="3"/>
</dbReference>
<dbReference type="Gene3D" id="3.30.60.90">
    <property type="match status" value="1"/>
</dbReference>
<organism evidence="8 9">
    <name type="scientific">Nyssa sinensis</name>
    <dbReference type="NCBI Taxonomy" id="561372"/>
    <lineage>
        <taxon>Eukaryota</taxon>
        <taxon>Viridiplantae</taxon>
        <taxon>Streptophyta</taxon>
        <taxon>Embryophyta</taxon>
        <taxon>Tracheophyta</taxon>
        <taxon>Spermatophyta</taxon>
        <taxon>Magnoliopsida</taxon>
        <taxon>eudicotyledons</taxon>
        <taxon>Gunneridae</taxon>
        <taxon>Pentapetalae</taxon>
        <taxon>asterids</taxon>
        <taxon>Cornales</taxon>
        <taxon>Nyssaceae</taxon>
        <taxon>Nyssa</taxon>
    </lineage>
</organism>
<dbReference type="Proteomes" id="UP000325577">
    <property type="component" value="Linkage Group LG0"/>
</dbReference>
<dbReference type="PROSITE" id="PS50089">
    <property type="entry name" value="ZF_RING_2"/>
    <property type="match status" value="2"/>
</dbReference>
<dbReference type="PANTHER" id="PTHR15898">
    <property type="entry name" value="BIFUNCTIONAL APOPTOSIS REGULATOR"/>
    <property type="match status" value="1"/>
</dbReference>
<feature type="region of interest" description="Disordered" evidence="5">
    <location>
        <begin position="405"/>
        <end position="440"/>
    </location>
</feature>
<proteinExistence type="predicted"/>
<keyword evidence="1" id="KW-0479">Metal-binding</keyword>
<dbReference type="SMART" id="SM00291">
    <property type="entry name" value="ZnF_ZZ"/>
    <property type="match status" value="1"/>
</dbReference>
<sequence>MENQLRDSAEKTEKLPDEFRAKIENQVKDSAEIETDEFPDEFQCCVCLDLFYKPIVLACGHISCFWCVYRAMDFCQESYCPICRHPYNHFPGICQLLHFLLLELYPLAYKRRERQVREEEKETGSFSPLFDDYLSASHPSEESDKVGTLSPQSTTSSENKLHLRSHSSGEGEPSLTKNSSDISVPDKDCKNGMPGNKVRGACNKELINDLLCAICKKLLCRPVVLNCGHAYCEACIINPGNEICRCQICHSVHPNGFPKVCLVIENFLEEQFSEEYIARKEAVLKQADSQYGSSSKCSTQAQQHAAKSSSIPTDVYSSWLSGQGPNVHIGVGCDYCGMCPIVGERYKCKDCVEQIGFDLCEGCYNSSSKLPGRFNQQHTPEHEFEIVQPRFIRRVDANNLEDGGFFSHSPDLSDDAPLDPEDGSTALNFSNDTLEDQEENVSLAPVLSDDAPVDQADGLDALVYSSDTLGDHEGNSTT</sequence>
<dbReference type="InterPro" id="IPR017907">
    <property type="entry name" value="Znf_RING_CS"/>
</dbReference>
<dbReference type="AlphaFoldDB" id="A0A5J5C3B9"/>
<evidence type="ECO:0000256" key="4">
    <source>
        <dbReference type="PROSITE-ProRule" id="PRU00228"/>
    </source>
</evidence>
<feature type="compositionally biased region" description="Acidic residues" evidence="5">
    <location>
        <begin position="412"/>
        <end position="422"/>
    </location>
</feature>
<dbReference type="GO" id="GO:0061630">
    <property type="term" value="F:ubiquitin protein ligase activity"/>
    <property type="evidence" value="ECO:0007669"/>
    <property type="project" value="TreeGrafter"/>
</dbReference>
<feature type="domain" description="RING-type" evidence="6">
    <location>
        <begin position="44"/>
        <end position="84"/>
    </location>
</feature>
<dbReference type="InterPro" id="IPR013083">
    <property type="entry name" value="Znf_RING/FYVE/PHD"/>
</dbReference>
<dbReference type="Gene3D" id="3.30.40.10">
    <property type="entry name" value="Zinc/RING finger domain, C3HC4 (zinc finger)"/>
    <property type="match status" value="2"/>
</dbReference>
<gene>
    <name evidence="8" type="ORF">F0562_000111</name>
</gene>
<protein>
    <recommendedName>
        <fullName evidence="10">RING-type domain-containing protein</fullName>
    </recommendedName>
</protein>
<dbReference type="SMART" id="SM00184">
    <property type="entry name" value="RING"/>
    <property type="match status" value="2"/>
</dbReference>
<dbReference type="PROSITE" id="PS50135">
    <property type="entry name" value="ZF_ZZ_2"/>
    <property type="match status" value="1"/>
</dbReference>
<feature type="domain" description="RING-type" evidence="6">
    <location>
        <begin position="212"/>
        <end position="250"/>
    </location>
</feature>
<keyword evidence="2 4" id="KW-0863">Zinc-finger</keyword>
<dbReference type="InterPro" id="IPR027370">
    <property type="entry name" value="Znf-RING_euk"/>
</dbReference>
<accession>A0A5J5C3B9</accession>
<dbReference type="Pfam" id="PF00569">
    <property type="entry name" value="ZZ"/>
    <property type="match status" value="1"/>
</dbReference>
<evidence type="ECO:0000259" key="6">
    <source>
        <dbReference type="PROSITE" id="PS50089"/>
    </source>
</evidence>
<evidence type="ECO:0000256" key="3">
    <source>
        <dbReference type="ARBA" id="ARBA00022833"/>
    </source>
</evidence>
<dbReference type="FunFam" id="3.30.60.90:FF:000014">
    <property type="entry name" value="E3 ubiquitin-protein ligase PRT1"/>
    <property type="match status" value="1"/>
</dbReference>
<dbReference type="PROSITE" id="PS01357">
    <property type="entry name" value="ZF_ZZ_1"/>
    <property type="match status" value="1"/>
</dbReference>
<evidence type="ECO:0000256" key="1">
    <source>
        <dbReference type="ARBA" id="ARBA00022723"/>
    </source>
</evidence>